<sequence>MVDRDLLLRKLADLDQYLGQVSEYRDITIDQYRGDWKTQRIVERTLQMTIELCVDIANHIIADRGLRVPATYSGFFRH</sequence>
<reference evidence="6" key="2">
    <citation type="journal article" date="2018" name="Environ. Microbiol.">
        <title>Bloom of a denitrifying methanotroph, 'Candidatus Methylomirabilis limnetica', in a deep stratified lake.</title>
        <authorList>
            <person name="Graf J.S."/>
            <person name="Mayr M.J."/>
            <person name="Marchant H.K."/>
            <person name="Tienken D."/>
            <person name="Hach P.F."/>
            <person name="Brand A."/>
            <person name="Schubert C.J."/>
            <person name="Kuypers M.M."/>
            <person name="Milucka J."/>
        </authorList>
    </citation>
    <scope>NUCLEOTIDE SEQUENCE [LARGE SCALE GENOMIC DNA]</scope>
    <source>
        <strain evidence="6">Zug</strain>
    </source>
</reference>
<keyword evidence="1" id="KW-1277">Toxin-antitoxin system</keyword>
<dbReference type="InterPro" id="IPR008201">
    <property type="entry name" value="HepT-like"/>
</dbReference>
<organism evidence="5 6">
    <name type="scientific">Candidatus Methylomirabilis limnetica</name>
    <dbReference type="NCBI Taxonomy" id="2033718"/>
    <lineage>
        <taxon>Bacteria</taxon>
        <taxon>Candidatus Methylomirabilota</taxon>
        <taxon>Candidatus Methylomirabilia</taxon>
        <taxon>Candidatus Methylomirabilales</taxon>
        <taxon>Candidatus Methylomirabilaceae</taxon>
        <taxon>Candidatus Methylomirabilis</taxon>
    </lineage>
</organism>
<evidence type="ECO:0000256" key="1">
    <source>
        <dbReference type="ARBA" id="ARBA00022649"/>
    </source>
</evidence>
<comment type="caution">
    <text evidence="5">The sequence shown here is derived from an EMBL/GenBank/DDBJ whole genome shotgun (WGS) entry which is preliminary data.</text>
</comment>
<evidence type="ECO:0000256" key="4">
    <source>
        <dbReference type="ARBA" id="ARBA00024207"/>
    </source>
</evidence>
<gene>
    <name evidence="5" type="ORF">CLG94_02915</name>
</gene>
<keyword evidence="6" id="KW-1185">Reference proteome</keyword>
<proteinExistence type="inferred from homology"/>
<comment type="similarity">
    <text evidence="4">Belongs to the HepT RNase toxin family.</text>
</comment>
<dbReference type="RefSeq" id="WP_107561399.1">
    <property type="nucleotide sequence ID" value="NZ_NVQC01000013.1"/>
</dbReference>
<evidence type="ECO:0000313" key="6">
    <source>
        <dbReference type="Proteomes" id="UP000241436"/>
    </source>
</evidence>
<reference evidence="5 6" key="1">
    <citation type="submission" date="2017-09" db="EMBL/GenBank/DDBJ databases">
        <title>Bloom of a denitrifying methanotroph, Candidatus Methylomirabilis limnetica, in a deep stratified lake.</title>
        <authorList>
            <person name="Graf J.S."/>
            <person name="Marchant H.K."/>
            <person name="Tienken D."/>
            <person name="Hach P.F."/>
            <person name="Brand A."/>
            <person name="Schubert C.J."/>
            <person name="Kuypers M.M."/>
            <person name="Milucka J."/>
        </authorList>
    </citation>
    <scope>NUCLEOTIDE SEQUENCE [LARGE SCALE GENOMIC DNA]</scope>
    <source>
        <strain evidence="5 6">Zug</strain>
    </source>
</reference>
<dbReference type="Gene3D" id="1.20.120.580">
    <property type="entry name" value="bsu32300-like"/>
    <property type="match status" value="1"/>
</dbReference>
<dbReference type="GO" id="GO:0110001">
    <property type="term" value="C:toxin-antitoxin complex"/>
    <property type="evidence" value="ECO:0007669"/>
    <property type="project" value="InterPro"/>
</dbReference>
<evidence type="ECO:0000256" key="2">
    <source>
        <dbReference type="ARBA" id="ARBA00022722"/>
    </source>
</evidence>
<dbReference type="InterPro" id="IPR037038">
    <property type="entry name" value="HepT-like_sf"/>
</dbReference>
<accession>A0A2T4U007</accession>
<keyword evidence="2" id="KW-0540">Nuclease</keyword>
<dbReference type="EMBL" id="NVQC01000013">
    <property type="protein sequence ID" value="PTL36648.1"/>
    <property type="molecule type" value="Genomic_DNA"/>
</dbReference>
<dbReference type="GO" id="GO:0016787">
    <property type="term" value="F:hydrolase activity"/>
    <property type="evidence" value="ECO:0007669"/>
    <property type="project" value="UniProtKB-KW"/>
</dbReference>
<evidence type="ECO:0008006" key="7">
    <source>
        <dbReference type="Google" id="ProtNLM"/>
    </source>
</evidence>
<dbReference type="OrthoDB" id="9796612at2"/>
<dbReference type="Pfam" id="PF01934">
    <property type="entry name" value="HepT-like"/>
    <property type="match status" value="1"/>
</dbReference>
<dbReference type="AlphaFoldDB" id="A0A2T4U007"/>
<dbReference type="GO" id="GO:0004540">
    <property type="term" value="F:RNA nuclease activity"/>
    <property type="evidence" value="ECO:0007669"/>
    <property type="project" value="InterPro"/>
</dbReference>
<dbReference type="Proteomes" id="UP000241436">
    <property type="component" value="Unassembled WGS sequence"/>
</dbReference>
<name>A0A2T4U007_9BACT</name>
<evidence type="ECO:0000313" key="5">
    <source>
        <dbReference type="EMBL" id="PTL36648.1"/>
    </source>
</evidence>
<protein>
    <recommendedName>
        <fullName evidence="7">DUF86 domain-containing protein</fullName>
    </recommendedName>
</protein>
<evidence type="ECO:0000256" key="3">
    <source>
        <dbReference type="ARBA" id="ARBA00022801"/>
    </source>
</evidence>
<keyword evidence="3" id="KW-0378">Hydrolase</keyword>